<feature type="region of interest" description="Disordered" evidence="1">
    <location>
        <begin position="1900"/>
        <end position="1974"/>
    </location>
</feature>
<feature type="domain" description="UBC core" evidence="2">
    <location>
        <begin position="699"/>
        <end position="846"/>
    </location>
</feature>
<feature type="compositionally biased region" description="Low complexity" evidence="1">
    <location>
        <begin position="2271"/>
        <end position="2280"/>
    </location>
</feature>
<dbReference type="Gene3D" id="3.60.21.70">
    <property type="entry name" value="PhoD-like phosphatase"/>
    <property type="match status" value="1"/>
</dbReference>
<dbReference type="InterPro" id="IPR018946">
    <property type="entry name" value="PhoD-like_MPP"/>
</dbReference>
<evidence type="ECO:0000256" key="1">
    <source>
        <dbReference type="SAM" id="MobiDB-lite"/>
    </source>
</evidence>
<feature type="compositionally biased region" description="Polar residues" evidence="1">
    <location>
        <begin position="1372"/>
        <end position="1385"/>
    </location>
</feature>
<feature type="compositionally biased region" description="Polar residues" evidence="1">
    <location>
        <begin position="1077"/>
        <end position="1098"/>
    </location>
</feature>
<feature type="compositionally biased region" description="Basic and acidic residues" evidence="1">
    <location>
        <begin position="2067"/>
        <end position="2080"/>
    </location>
</feature>
<feature type="region of interest" description="Disordered" evidence="1">
    <location>
        <begin position="2267"/>
        <end position="2297"/>
    </location>
</feature>
<feature type="compositionally biased region" description="Polar residues" evidence="1">
    <location>
        <begin position="1205"/>
        <end position="1222"/>
    </location>
</feature>
<protein>
    <recommendedName>
        <fullName evidence="2">UBC core domain-containing protein</fullName>
    </recommendedName>
</protein>
<evidence type="ECO:0000313" key="3">
    <source>
        <dbReference type="EMBL" id="KAL0580252.1"/>
    </source>
</evidence>
<feature type="compositionally biased region" description="Polar residues" evidence="1">
    <location>
        <begin position="1256"/>
        <end position="1265"/>
    </location>
</feature>
<feature type="compositionally biased region" description="Basic and acidic residues" evidence="1">
    <location>
        <begin position="1727"/>
        <end position="1738"/>
    </location>
</feature>
<comment type="caution">
    <text evidence="3">The sequence shown here is derived from an EMBL/GenBank/DDBJ whole genome shotgun (WGS) entry which is preliminary data.</text>
</comment>
<dbReference type="Pfam" id="PF00179">
    <property type="entry name" value="UQ_con"/>
    <property type="match status" value="1"/>
</dbReference>
<feature type="compositionally biased region" description="Basic and acidic residues" evidence="1">
    <location>
        <begin position="1342"/>
        <end position="1351"/>
    </location>
</feature>
<evidence type="ECO:0000259" key="2">
    <source>
        <dbReference type="PROSITE" id="PS50127"/>
    </source>
</evidence>
<accession>A0ABR3FXL9</accession>
<feature type="compositionally biased region" description="Polar residues" evidence="1">
    <location>
        <begin position="969"/>
        <end position="978"/>
    </location>
</feature>
<dbReference type="Gene3D" id="3.10.110.10">
    <property type="entry name" value="Ubiquitin Conjugating Enzyme"/>
    <property type="match status" value="1"/>
</dbReference>
<sequence length="2366" mass="258161">MDESWIGGFHPQMPPPSPGPSPPPKDDPIYHQPGYNNHGYGPQPSVSASELTKMSAVERSKTLRIARMTPHLQFMVGPLLRYDTVDAENVWHGAAMIVTADSGSVYEPHPILTYEWDPDKSVRVQSKVERNHSTGKSFDLGPHPADPHSTSIAISASQNGRPAHGPRFSSQQVDGHEIWVYGGAGGTFTFWRFMIHIPLEDNEMVISYKINHGQQMQFYVPGRNQNMRWASHSCNGFSAGVNPDDFRGPGFQTGYDPCWMDLLNKHAETPFHALIGGGDQLYCDSLTREPELQEWVSKMKPDDRKNFPLSEEIAECIDRFFFSHYCKSFRSGAFARANSSIPMVNMCDDHDMVRQSRKLIDGFGSYPDDLQRAPVFQQIGARGYFFFLLFQCFINADVDGVDDRPGAHVNRSAVIGNGPGPYVRLPSHSFLTYLGPQVYMLLLDCRAERKKDQVCSPQQYQKVFDRIKALPAGVEHLVVQLGIPIAYPRMVFLESALESKFNPLVALGRNGSMGLSGFVNKFNADAELLDDLNDHWTARSHKRERNWFIEQLQKIALAQRLRITFLSGDVHCAAVGVFKTLKPKNGTEIDPPSDHRYMVQVVTSAIVNTPPPNGVITMVSSLATKTHKTLHHVETDETMLPIFSNDGNGSPRKQRYIMGKRNWCKTTWDESNGDLVFDIRVEKEKGAGKTTGYPVRSTVSSYKLSSSSLDLIGKFYRKGLKVEAKEDNLFEWSCAVVADSNSPYKGGTYRFTLTLPPNFPFKAPNVVFQTKIYHPGINDEGSICVPVLRDEWKPSVSLATVLSIIQEKVNNPSPEDPYEPDIAALLKNDKSRFLATAKEWTKNKRSDAKTTLPLLQVGLQLQTQSFASNEETPEHQDLLLELPSADDFRTSLILPDLSRRFSLLRDSAGDPLSVEALRSRLADQRARGAENQITEEEEDMILETLGLRPKTPQSADRSQENLAEGVGSARQSIRSTNTSNSLSPSVASSPNGRSKRYSNNLFGSGRLREYSYARLTATARSPTKNTYSTSTLDSAAIPESRSSRNPGTQQVFQNEESPSHSKQPSDALSPFSEPVSDESSPTSTTDQVPSTTDGQLPKTSLYKRASLAVAQAIRELEEDAEDEVLVPRSIPVHRSSVDQSKEAVLPQSSSQYEAGMAISSDSNTPPPDEATRASPILSRVSPGYVPGMPRPMTPHEDLEHDLLRSHSTTPRATHSSSPSETSDIMPPSIMSGILSHGSASLPRHSSRPISPLSSSVFLQRKTSVQHGDRERPMGDSSFSSDSVYNWRRPSSPPGGQPAASGQRPTTPSNVTWTFPSNKTSPPKAVHTRSGSWFSDGGGGSIDTHEAYETNHKTTTRSLRSPALPDSPLLNPGHNNMLSFSSTYSGASDHRPSSPMSKLDLGAPASPVSRPMRSPTPTQTPSRSPTSPTFSTFEIASKGSRRSSKQNSASHFSLTAFNPVVFSPIANSSRSSLESGGSSYHSGDGDKNDRLAAFVDVDSQEPVWHDISFPNQSTSTSSGGSPDFEWNAEDVISRTGGINKADISAIQEKLVGFAQAKNAVIPETRERVPSLRRRRPSTSQSNYSFTGRIASPPPQLLGPSSNSPEQLSPKATALLKSVVDSIQDPPSQSLTPLSTSNPGNSFPNSEDAEISPTTRRNRDLAQVLFGANGDFQDSSFLTATSPGEGDFLGFSSEPEKNSPVPSSSAPSATDTVSSTASTSPPNPETDAELAREVQRKAEAAMKALKKPYSSSKDAFSSTTSVPRKRITPHQISTPTLVSASTSVDTIPLRSPPIAVQQSSKLGSRFKKLRGTLRKTNTTPTPTGAEVTPYPLDIQTSPTAPQTIQYDPRKLHPIGGVATSATEIGGFNIPMTPVTPVPSPPASAGPGLKGFMARFRGKQRNMDPVAEYERRDLRTVPMRPEQAPMRSPTMEHAENEASASTYSLPHPAHTLLSEPPPLPPLQPSTSPPPTNPSNADESAALRQLFDAASNLGLDQQKLNDLLLVRSGSISSKSADWPLLTRNNSTVRATDGALEQMRVDTTVSPTRQDFSDAPETPIDTPPSRKPSTRRTSEAPRKLRERSVDPASVVVRRTIFFPSDNKAALPANLGALASKAAARKSHRQSATSISSRSVHERVPTPPPPRASLSRRMSTDTTPPVPPISPAVASRPDFLAVPSSAGANEKSSAYDSFYEMYADDAKGSASDSNKRQTAMPDPGQGIEFIELANGETIWQIVNGLRDDDAESVYTGRASFASEYDNDENVQVYFKEHQRSGSRGSASSFYSRKKSVKGNGGGHARPETKVFFSSSTQIGRLIENLSHGMDAGSFNILPGQTNTGYSATSSLSDAEMQYTVEERLERMLGRLERGEA</sequence>
<feature type="compositionally biased region" description="Basic and acidic residues" evidence="1">
    <location>
        <begin position="1193"/>
        <end position="1204"/>
    </location>
</feature>
<feature type="region of interest" description="Disordered" evidence="1">
    <location>
        <begin position="2112"/>
        <end position="2164"/>
    </location>
</feature>
<proteinExistence type="predicted"/>
<feature type="compositionally biased region" description="Low complexity" evidence="1">
    <location>
        <begin position="1467"/>
        <end position="1481"/>
    </location>
</feature>
<feature type="region of interest" description="Disordered" evidence="1">
    <location>
        <begin position="1563"/>
        <end position="1656"/>
    </location>
</feature>
<dbReference type="InterPro" id="IPR000608">
    <property type="entry name" value="UBC"/>
</dbReference>
<feature type="region of interest" description="Disordered" evidence="1">
    <location>
        <begin position="1467"/>
        <end position="1487"/>
    </location>
</feature>
<feature type="compositionally biased region" description="Low complexity" evidence="1">
    <location>
        <begin position="979"/>
        <end position="991"/>
    </location>
</feature>
<keyword evidence="4" id="KW-1185">Reference proteome</keyword>
<dbReference type="Proteomes" id="UP001465976">
    <property type="component" value="Unassembled WGS sequence"/>
</dbReference>
<feature type="compositionally biased region" description="Polar residues" evidence="1">
    <location>
        <begin position="1305"/>
        <end position="1320"/>
    </location>
</feature>
<feature type="compositionally biased region" description="Polar residues" evidence="1">
    <location>
        <begin position="2036"/>
        <end position="2045"/>
    </location>
</feature>
<dbReference type="InterPro" id="IPR016135">
    <property type="entry name" value="UBQ-conjugating_enzyme/RWD"/>
</dbReference>
<dbReference type="Pfam" id="PF19050">
    <property type="entry name" value="PhoD_2"/>
    <property type="match status" value="2"/>
</dbReference>
<feature type="compositionally biased region" description="Pro residues" evidence="1">
    <location>
        <begin position="1952"/>
        <end position="1969"/>
    </location>
</feature>
<feature type="compositionally biased region" description="Low complexity" evidence="1">
    <location>
        <begin position="1624"/>
        <end position="1637"/>
    </location>
</feature>
<feature type="region of interest" description="Disordered" evidence="1">
    <location>
        <begin position="1812"/>
        <end position="1832"/>
    </location>
</feature>
<feature type="region of interest" description="Disordered" evidence="1">
    <location>
        <begin position="2034"/>
        <end position="2080"/>
    </location>
</feature>
<feature type="compositionally biased region" description="Polar residues" evidence="1">
    <location>
        <begin position="1019"/>
        <end position="1033"/>
    </location>
</feature>
<organism evidence="3 4">
    <name type="scientific">Marasmius crinis-equi</name>
    <dbReference type="NCBI Taxonomy" id="585013"/>
    <lineage>
        <taxon>Eukaryota</taxon>
        <taxon>Fungi</taxon>
        <taxon>Dikarya</taxon>
        <taxon>Basidiomycota</taxon>
        <taxon>Agaricomycotina</taxon>
        <taxon>Agaricomycetes</taxon>
        <taxon>Agaricomycetidae</taxon>
        <taxon>Agaricales</taxon>
        <taxon>Marasmiineae</taxon>
        <taxon>Marasmiaceae</taxon>
        <taxon>Marasmius</taxon>
    </lineage>
</organism>
<feature type="compositionally biased region" description="Polar residues" evidence="1">
    <location>
        <begin position="1043"/>
        <end position="1066"/>
    </location>
</feature>
<feature type="region of interest" description="Disordered" evidence="1">
    <location>
        <begin position="1670"/>
        <end position="1764"/>
    </location>
</feature>
<dbReference type="PANTHER" id="PTHR46689">
    <property type="entry name" value="MEMBRANE PROTEIN, PUTATIVE-RELATED"/>
    <property type="match status" value="1"/>
</dbReference>
<feature type="compositionally biased region" description="Polar residues" evidence="1">
    <location>
        <begin position="1670"/>
        <end position="1680"/>
    </location>
</feature>
<feature type="region of interest" description="Disordered" evidence="1">
    <location>
        <begin position="1019"/>
        <end position="1099"/>
    </location>
</feature>
<dbReference type="PANTHER" id="PTHR46689:SF1">
    <property type="entry name" value="PHOD-LIKE PHOSPHATASE DOMAIN-CONTAINING PROTEIN"/>
    <property type="match status" value="1"/>
</dbReference>
<feature type="region of interest" description="Disordered" evidence="1">
    <location>
        <begin position="1136"/>
        <end position="1446"/>
    </location>
</feature>
<dbReference type="PROSITE" id="PS50127">
    <property type="entry name" value="UBC_2"/>
    <property type="match status" value="1"/>
</dbReference>
<feature type="region of interest" description="Disordered" evidence="1">
    <location>
        <begin position="1"/>
        <end position="53"/>
    </location>
</feature>
<gene>
    <name evidence="3" type="ORF">V5O48_001757</name>
</gene>
<reference evidence="3 4" key="1">
    <citation type="submission" date="2024-02" db="EMBL/GenBank/DDBJ databases">
        <title>A draft genome for the cacao thread blight pathogen Marasmius crinis-equi.</title>
        <authorList>
            <person name="Cohen S.P."/>
            <person name="Baruah I.K."/>
            <person name="Amoako-Attah I."/>
            <person name="Bukari Y."/>
            <person name="Meinhardt L.W."/>
            <person name="Bailey B.A."/>
        </authorList>
    </citation>
    <scope>NUCLEOTIDE SEQUENCE [LARGE SCALE GENOMIC DNA]</scope>
    <source>
        <strain evidence="3 4">GH-76</strain>
    </source>
</reference>
<feature type="compositionally biased region" description="Pro residues" evidence="1">
    <location>
        <begin position="12"/>
        <end position="23"/>
    </location>
</feature>
<dbReference type="InterPro" id="IPR043904">
    <property type="entry name" value="PhoD_2-like"/>
</dbReference>
<dbReference type="CDD" id="cd07389">
    <property type="entry name" value="MPP_PhoD"/>
    <property type="match status" value="1"/>
</dbReference>
<feature type="compositionally biased region" description="Low complexity" evidence="1">
    <location>
        <begin position="1240"/>
        <end position="1255"/>
    </location>
</feature>
<feature type="compositionally biased region" description="Low complexity" evidence="1">
    <location>
        <begin position="1812"/>
        <end position="1827"/>
    </location>
</feature>
<feature type="compositionally biased region" description="Low complexity" evidence="1">
    <location>
        <begin position="1408"/>
        <end position="1431"/>
    </location>
</feature>
<dbReference type="InterPro" id="IPR038607">
    <property type="entry name" value="PhoD-like_sf"/>
</dbReference>
<dbReference type="SMART" id="SM00212">
    <property type="entry name" value="UBCc"/>
    <property type="match status" value="1"/>
</dbReference>
<dbReference type="EMBL" id="JBAHYK010000035">
    <property type="protein sequence ID" value="KAL0580252.1"/>
    <property type="molecule type" value="Genomic_DNA"/>
</dbReference>
<feature type="compositionally biased region" description="Low complexity" evidence="1">
    <location>
        <begin position="1697"/>
        <end position="1718"/>
    </location>
</feature>
<feature type="compositionally biased region" description="Low complexity" evidence="1">
    <location>
        <begin position="1748"/>
        <end position="1759"/>
    </location>
</feature>
<feature type="region of interest" description="Disordered" evidence="1">
    <location>
        <begin position="948"/>
        <end position="1001"/>
    </location>
</feature>
<name>A0ABR3FXL9_9AGAR</name>
<dbReference type="SUPFAM" id="SSF54495">
    <property type="entry name" value="UBC-like"/>
    <property type="match status" value="1"/>
</dbReference>
<evidence type="ECO:0000313" key="4">
    <source>
        <dbReference type="Proteomes" id="UP001465976"/>
    </source>
</evidence>